<evidence type="ECO:0000313" key="1">
    <source>
        <dbReference type="EMBL" id="KAL2479507.1"/>
    </source>
</evidence>
<dbReference type="AlphaFoldDB" id="A0ABD1QTH6"/>
<evidence type="ECO:0008006" key="3">
    <source>
        <dbReference type="Google" id="ProtNLM"/>
    </source>
</evidence>
<accession>A0ABD1QTH6</accession>
<dbReference type="Proteomes" id="UP001604336">
    <property type="component" value="Unassembled WGS sequence"/>
</dbReference>
<name>A0ABD1QTH6_9LAMI</name>
<dbReference type="PANTHER" id="PTHR34355">
    <property type="entry name" value="JOSEPHIN-LIKE PROTEIN"/>
    <property type="match status" value="1"/>
</dbReference>
<reference evidence="2" key="1">
    <citation type="submission" date="2024-07" db="EMBL/GenBank/DDBJ databases">
        <title>Two chromosome-level genome assemblies of Korean endemic species Abeliophyllum distichum and Forsythia ovata (Oleaceae).</title>
        <authorList>
            <person name="Jang H."/>
        </authorList>
    </citation>
    <scope>NUCLEOTIDE SEQUENCE [LARGE SCALE GENOMIC DNA]</scope>
</reference>
<organism evidence="1 2">
    <name type="scientific">Abeliophyllum distichum</name>
    <dbReference type="NCBI Taxonomy" id="126358"/>
    <lineage>
        <taxon>Eukaryota</taxon>
        <taxon>Viridiplantae</taxon>
        <taxon>Streptophyta</taxon>
        <taxon>Embryophyta</taxon>
        <taxon>Tracheophyta</taxon>
        <taxon>Spermatophyta</taxon>
        <taxon>Magnoliopsida</taxon>
        <taxon>eudicotyledons</taxon>
        <taxon>Gunneridae</taxon>
        <taxon>Pentapetalae</taxon>
        <taxon>asterids</taxon>
        <taxon>lamiids</taxon>
        <taxon>Lamiales</taxon>
        <taxon>Oleaceae</taxon>
        <taxon>Forsythieae</taxon>
        <taxon>Abeliophyllum</taxon>
    </lineage>
</organism>
<sequence>MRRVRLFSPDANEKPRIYLKYGGGTKVGGNKKVMIGIWSFRPARSSGVLPVGFFGRIGAKMARALRFVSSRRRCSHKVSLSSLEGSRSYAENLDSQRAEAIEDCIKFLNSSSSLQRSNSVASSC</sequence>
<keyword evidence="2" id="KW-1185">Reference proteome</keyword>
<dbReference type="EMBL" id="JBFOLK010000010">
    <property type="protein sequence ID" value="KAL2479507.1"/>
    <property type="molecule type" value="Genomic_DNA"/>
</dbReference>
<evidence type="ECO:0000313" key="2">
    <source>
        <dbReference type="Proteomes" id="UP001604336"/>
    </source>
</evidence>
<protein>
    <recommendedName>
        <fullName evidence="3">Josephin-like protein</fullName>
    </recommendedName>
</protein>
<dbReference type="PANTHER" id="PTHR34355:SF1">
    <property type="entry name" value="JOSEPHIN-LIKE PROTEIN"/>
    <property type="match status" value="1"/>
</dbReference>
<gene>
    <name evidence="1" type="ORF">Adt_32473</name>
</gene>
<comment type="caution">
    <text evidence="1">The sequence shown here is derived from an EMBL/GenBank/DDBJ whole genome shotgun (WGS) entry which is preliminary data.</text>
</comment>
<proteinExistence type="predicted"/>